<reference evidence="1 2" key="1">
    <citation type="submission" date="2017-07" db="EMBL/GenBank/DDBJ databases">
        <title>Genomes of Fischerella (Mastigocladus) sp. strains.</title>
        <authorList>
            <person name="Miller S.R."/>
        </authorList>
    </citation>
    <scope>NUCLEOTIDE SEQUENCE [LARGE SCALE GENOMIC DNA]</scope>
    <source>
        <strain evidence="1 2">CCMEE 5318</strain>
    </source>
</reference>
<organism evidence="1 2">
    <name type="scientific">Fischerella thermalis CCMEE 5318</name>
    <dbReference type="NCBI Taxonomy" id="2019666"/>
    <lineage>
        <taxon>Bacteria</taxon>
        <taxon>Bacillati</taxon>
        <taxon>Cyanobacteriota</taxon>
        <taxon>Cyanophyceae</taxon>
        <taxon>Nostocales</taxon>
        <taxon>Hapalosiphonaceae</taxon>
        <taxon>Fischerella</taxon>
    </lineage>
</organism>
<dbReference type="AlphaFoldDB" id="A0A2N6LI99"/>
<evidence type="ECO:0000313" key="2">
    <source>
        <dbReference type="Proteomes" id="UP000235081"/>
    </source>
</evidence>
<sequence>MKAMMKQVVAASRVGIINTPNQPMYRRFSVLVIQLQNRSHTLALWARCKVAVIVLMIAVNSL</sequence>
<comment type="caution">
    <text evidence="1">The sequence shown here is derived from an EMBL/GenBank/DDBJ whole genome shotgun (WGS) entry which is preliminary data.</text>
</comment>
<protein>
    <submittedName>
        <fullName evidence="1">Uncharacterized protein</fullName>
    </submittedName>
</protein>
<accession>A0A2N6LI99</accession>
<gene>
    <name evidence="1" type="ORF">CEN46_09155</name>
</gene>
<dbReference type="EMBL" id="NMQE01000249">
    <property type="protein sequence ID" value="PMB23943.1"/>
    <property type="molecule type" value="Genomic_DNA"/>
</dbReference>
<proteinExistence type="predicted"/>
<evidence type="ECO:0000313" key="1">
    <source>
        <dbReference type="EMBL" id="PMB23943.1"/>
    </source>
</evidence>
<dbReference type="Proteomes" id="UP000235081">
    <property type="component" value="Unassembled WGS sequence"/>
</dbReference>
<name>A0A2N6LI99_9CYAN</name>